<organism evidence="8 9">
    <name type="scientific">Neoaquamicrobium microcysteis</name>
    <dbReference type="NCBI Taxonomy" id="2682781"/>
    <lineage>
        <taxon>Bacteria</taxon>
        <taxon>Pseudomonadati</taxon>
        <taxon>Pseudomonadota</taxon>
        <taxon>Alphaproteobacteria</taxon>
        <taxon>Hyphomicrobiales</taxon>
        <taxon>Phyllobacteriaceae</taxon>
        <taxon>Neoaquamicrobium</taxon>
    </lineage>
</organism>
<proteinExistence type="inferred from homology"/>
<evidence type="ECO:0000259" key="7">
    <source>
        <dbReference type="PROSITE" id="PS51900"/>
    </source>
</evidence>
<dbReference type="InterPro" id="IPR002104">
    <property type="entry name" value="Integrase_catalytic"/>
</dbReference>
<sequence>MARRFRDSGLESRAARTKLAVQAKPYYRAIGPGLNIGYRKNKKGGKWVARFYVGDKEYRLEAVADADDMLDADGENILDFWQAQDRARQMQADLSGETVKVAKRITVKEAVDDYIEWMEGNRKSAQDARYRADALILPALGDKLVDKLTAKEIRSWLRKVAETPPRVRSKKGAQPKFRELDDSPEAIRRRKASANRTLTVLKAALNRAWRDGSTPSDSQWRRVEPYQSVDAARARYLTVAEAQRLVNASDHAFRLLVQGALQTGARYGELAALTVADFNPDVGTVTIRESKAGKARHVVLTDEGRDYFLSATAGRAGDELMFPNHAGEPWQKSQQARPMIEACERAKIKPAIGFHGLRHTWASLAVMNGVPLMVVARNLGHADTRMVEKHYGHLAPSFIADAIRAGAPRFGNAEPSNVEALDRWRDAAVS</sequence>
<evidence type="ECO:0000313" key="8">
    <source>
        <dbReference type="EMBL" id="TYR31149.1"/>
    </source>
</evidence>
<evidence type="ECO:0000259" key="6">
    <source>
        <dbReference type="PROSITE" id="PS51898"/>
    </source>
</evidence>
<keyword evidence="2" id="KW-0229">DNA integration</keyword>
<dbReference type="PROSITE" id="PS51898">
    <property type="entry name" value="TYR_RECOMBINASE"/>
    <property type="match status" value="1"/>
</dbReference>
<evidence type="ECO:0000313" key="9">
    <source>
        <dbReference type="Proteomes" id="UP000323258"/>
    </source>
</evidence>
<evidence type="ECO:0000256" key="1">
    <source>
        <dbReference type="ARBA" id="ARBA00008857"/>
    </source>
</evidence>
<comment type="caution">
    <text evidence="8">The sequence shown here is derived from an EMBL/GenBank/DDBJ whole genome shotgun (WGS) entry which is preliminary data.</text>
</comment>
<dbReference type="PANTHER" id="PTHR30349:SF64">
    <property type="entry name" value="PROPHAGE INTEGRASE INTD-RELATED"/>
    <property type="match status" value="1"/>
</dbReference>
<evidence type="ECO:0000256" key="5">
    <source>
        <dbReference type="PROSITE-ProRule" id="PRU01248"/>
    </source>
</evidence>
<keyword evidence="9" id="KW-1185">Reference proteome</keyword>
<dbReference type="Gene3D" id="1.10.150.130">
    <property type="match status" value="1"/>
</dbReference>
<dbReference type="OrthoDB" id="9814722at2"/>
<dbReference type="PROSITE" id="PS51900">
    <property type="entry name" value="CB"/>
    <property type="match status" value="1"/>
</dbReference>
<feature type="domain" description="Core-binding (CB)" evidence="7">
    <location>
        <begin position="105"/>
        <end position="209"/>
    </location>
</feature>
<dbReference type="GO" id="GO:0015074">
    <property type="term" value="P:DNA integration"/>
    <property type="evidence" value="ECO:0007669"/>
    <property type="project" value="UniProtKB-KW"/>
</dbReference>
<comment type="similarity">
    <text evidence="1">Belongs to the 'phage' integrase family.</text>
</comment>
<accession>A0A5D4GTQ2</accession>
<dbReference type="InterPro" id="IPR010998">
    <property type="entry name" value="Integrase_recombinase_N"/>
</dbReference>
<dbReference type="InterPro" id="IPR011010">
    <property type="entry name" value="DNA_brk_join_enz"/>
</dbReference>
<evidence type="ECO:0000256" key="3">
    <source>
        <dbReference type="ARBA" id="ARBA00023125"/>
    </source>
</evidence>
<dbReference type="InterPro" id="IPR044068">
    <property type="entry name" value="CB"/>
</dbReference>
<reference evidence="8 9" key="1">
    <citation type="submission" date="2019-08" db="EMBL/GenBank/DDBJ databases">
        <authorList>
            <person name="Seo Y.L."/>
        </authorList>
    </citation>
    <scope>NUCLEOTIDE SEQUENCE [LARGE SCALE GENOMIC DNA]</scope>
    <source>
        <strain evidence="8 9">MaA-C15</strain>
    </source>
</reference>
<feature type="domain" description="Tyr recombinase" evidence="6">
    <location>
        <begin position="232"/>
        <end position="404"/>
    </location>
</feature>
<dbReference type="CDD" id="cd00796">
    <property type="entry name" value="INT_Rci_Hp1_C"/>
    <property type="match status" value="1"/>
</dbReference>
<dbReference type="Gene3D" id="1.10.443.10">
    <property type="entry name" value="Intergrase catalytic core"/>
    <property type="match status" value="1"/>
</dbReference>
<name>A0A5D4GTQ2_9HYPH</name>
<dbReference type="Proteomes" id="UP000323258">
    <property type="component" value="Unassembled WGS sequence"/>
</dbReference>
<dbReference type="GO" id="GO:0006310">
    <property type="term" value="P:DNA recombination"/>
    <property type="evidence" value="ECO:0007669"/>
    <property type="project" value="UniProtKB-KW"/>
</dbReference>
<dbReference type="InterPro" id="IPR050090">
    <property type="entry name" value="Tyrosine_recombinase_XerCD"/>
</dbReference>
<keyword evidence="3 5" id="KW-0238">DNA-binding</keyword>
<dbReference type="EMBL" id="VSZS01000065">
    <property type="protein sequence ID" value="TYR31149.1"/>
    <property type="molecule type" value="Genomic_DNA"/>
</dbReference>
<dbReference type="GO" id="GO:0003677">
    <property type="term" value="F:DNA binding"/>
    <property type="evidence" value="ECO:0007669"/>
    <property type="project" value="UniProtKB-UniRule"/>
</dbReference>
<dbReference type="AlphaFoldDB" id="A0A5D4GTQ2"/>
<dbReference type="PANTHER" id="PTHR30349">
    <property type="entry name" value="PHAGE INTEGRASE-RELATED"/>
    <property type="match status" value="1"/>
</dbReference>
<dbReference type="Pfam" id="PF00589">
    <property type="entry name" value="Phage_integrase"/>
    <property type="match status" value="1"/>
</dbReference>
<dbReference type="InterPro" id="IPR013762">
    <property type="entry name" value="Integrase-like_cat_sf"/>
</dbReference>
<protein>
    <submittedName>
        <fullName evidence="8">Site-specific integrase</fullName>
    </submittedName>
</protein>
<keyword evidence="4" id="KW-0233">DNA recombination</keyword>
<reference evidence="8 9" key="2">
    <citation type="submission" date="2019-09" db="EMBL/GenBank/DDBJ databases">
        <title>Mesorhizobium sp. MaA-C15 isolated from Microcystis aeruginosa.</title>
        <authorList>
            <person name="Jeong S.E."/>
            <person name="Jin H.M."/>
            <person name="Jeon C.O."/>
        </authorList>
    </citation>
    <scope>NUCLEOTIDE SEQUENCE [LARGE SCALE GENOMIC DNA]</scope>
    <source>
        <strain evidence="8 9">MaA-C15</strain>
    </source>
</reference>
<gene>
    <name evidence="8" type="ORF">FY036_15780</name>
</gene>
<evidence type="ECO:0000256" key="2">
    <source>
        <dbReference type="ARBA" id="ARBA00022908"/>
    </source>
</evidence>
<dbReference type="SUPFAM" id="SSF56349">
    <property type="entry name" value="DNA breaking-rejoining enzymes"/>
    <property type="match status" value="1"/>
</dbReference>
<evidence type="ECO:0000256" key="4">
    <source>
        <dbReference type="ARBA" id="ARBA00023172"/>
    </source>
</evidence>